<organism evidence="2 3">
    <name type="scientific">Passalora fulva</name>
    <name type="common">Tomato leaf mold</name>
    <name type="synonym">Cladosporium fulvum</name>
    <dbReference type="NCBI Taxonomy" id="5499"/>
    <lineage>
        <taxon>Eukaryota</taxon>
        <taxon>Fungi</taxon>
        <taxon>Dikarya</taxon>
        <taxon>Ascomycota</taxon>
        <taxon>Pezizomycotina</taxon>
        <taxon>Dothideomycetes</taxon>
        <taxon>Dothideomycetidae</taxon>
        <taxon>Mycosphaerellales</taxon>
        <taxon>Mycosphaerellaceae</taxon>
        <taxon>Fulvia</taxon>
    </lineage>
</organism>
<dbReference type="Proteomes" id="UP000756132">
    <property type="component" value="Chromosome 3"/>
</dbReference>
<feature type="region of interest" description="Disordered" evidence="1">
    <location>
        <begin position="1"/>
        <end position="28"/>
    </location>
</feature>
<sequence length="116" mass="12243">MASPRKDPSPSPTRTKATSGNKATPKIQRPTFTWTNDAVLIGQEGPEIGANKFELLPSEIRLGTGNVLDYSSPKISEGDIARIAQMYPSAGGSEVAGKSEWKGGWTPINMAAGARA</sequence>
<evidence type="ECO:0000256" key="1">
    <source>
        <dbReference type="SAM" id="MobiDB-lite"/>
    </source>
</evidence>
<keyword evidence="3" id="KW-1185">Reference proteome</keyword>
<gene>
    <name evidence="2" type="ORF">CLAFUR5_08095</name>
</gene>
<feature type="compositionally biased region" description="Polar residues" evidence="1">
    <location>
        <begin position="12"/>
        <end position="22"/>
    </location>
</feature>
<evidence type="ECO:0000313" key="2">
    <source>
        <dbReference type="EMBL" id="UJO15086.1"/>
    </source>
</evidence>
<reference evidence="2" key="1">
    <citation type="submission" date="2021-12" db="EMBL/GenBank/DDBJ databases">
        <authorList>
            <person name="Zaccaron A."/>
            <person name="Stergiopoulos I."/>
        </authorList>
    </citation>
    <scope>NUCLEOTIDE SEQUENCE</scope>
    <source>
        <strain evidence="2">Race5_Kim</strain>
    </source>
</reference>
<dbReference type="EMBL" id="CP090165">
    <property type="protein sequence ID" value="UJO15086.1"/>
    <property type="molecule type" value="Genomic_DNA"/>
</dbReference>
<dbReference type="AlphaFoldDB" id="A0A9Q8LCW7"/>
<dbReference type="GeneID" id="71987973"/>
<accession>A0A9Q8LCW7</accession>
<proteinExistence type="predicted"/>
<protein>
    <submittedName>
        <fullName evidence="2">Uncharacterized protein</fullName>
    </submittedName>
</protein>
<reference evidence="2" key="2">
    <citation type="journal article" date="2022" name="Microb. Genom.">
        <title>A chromosome-scale genome assembly of the tomato pathogen Cladosporium fulvum reveals a compartmentalized genome architecture and the presence of a dispensable chromosome.</title>
        <authorList>
            <person name="Zaccaron A.Z."/>
            <person name="Chen L.H."/>
            <person name="Samaras A."/>
            <person name="Stergiopoulos I."/>
        </authorList>
    </citation>
    <scope>NUCLEOTIDE SEQUENCE</scope>
    <source>
        <strain evidence="2">Race5_Kim</strain>
    </source>
</reference>
<evidence type="ECO:0000313" key="3">
    <source>
        <dbReference type="Proteomes" id="UP000756132"/>
    </source>
</evidence>
<dbReference type="KEGG" id="ffu:CLAFUR5_08095"/>
<name>A0A9Q8LCW7_PASFU</name>
<dbReference type="RefSeq" id="XP_047759452.1">
    <property type="nucleotide sequence ID" value="XM_047907243.1"/>
</dbReference>